<accession>A0A369I026</accession>
<reference evidence="1 2" key="1">
    <citation type="submission" date="2018-07" db="EMBL/GenBank/DDBJ databases">
        <title>Genome analysis of Runella aurantiaca.</title>
        <authorList>
            <person name="Yang X."/>
        </authorList>
    </citation>
    <scope>NUCLEOTIDE SEQUENCE [LARGE SCALE GENOMIC DNA]</scope>
    <source>
        <strain evidence="1 2">YX9</strain>
    </source>
</reference>
<proteinExistence type="predicted"/>
<evidence type="ECO:0000313" key="1">
    <source>
        <dbReference type="EMBL" id="RDB02948.1"/>
    </source>
</evidence>
<keyword evidence="2" id="KW-1185">Reference proteome</keyword>
<dbReference type="EMBL" id="QPIW01000033">
    <property type="protein sequence ID" value="RDB02948.1"/>
    <property type="molecule type" value="Genomic_DNA"/>
</dbReference>
<organism evidence="1 2">
    <name type="scientific">Runella aurantiaca</name>
    <dbReference type="NCBI Taxonomy" id="2282308"/>
    <lineage>
        <taxon>Bacteria</taxon>
        <taxon>Pseudomonadati</taxon>
        <taxon>Bacteroidota</taxon>
        <taxon>Cytophagia</taxon>
        <taxon>Cytophagales</taxon>
        <taxon>Spirosomataceae</taxon>
        <taxon>Runella</taxon>
    </lineage>
</organism>
<evidence type="ECO:0000313" key="2">
    <source>
        <dbReference type="Proteomes" id="UP000253141"/>
    </source>
</evidence>
<dbReference type="AlphaFoldDB" id="A0A369I026"/>
<name>A0A369I026_9BACT</name>
<gene>
    <name evidence="1" type="ORF">DVG78_26130</name>
</gene>
<sequence length="87" mass="9494">MRDIAVVSVNGLELKTLWKADIAKAVKTGKNKLEIKVTNQGDNRIAGDSKLPKEQKILQISSKGIRFGGEPKPKESGILGLELLKLK</sequence>
<protein>
    <submittedName>
        <fullName evidence="1">Uncharacterized protein</fullName>
    </submittedName>
</protein>
<dbReference type="Proteomes" id="UP000253141">
    <property type="component" value="Unassembled WGS sequence"/>
</dbReference>
<comment type="caution">
    <text evidence="1">The sequence shown here is derived from an EMBL/GenBank/DDBJ whole genome shotgun (WGS) entry which is preliminary data.</text>
</comment>